<feature type="transmembrane region" description="Helical" evidence="9">
    <location>
        <begin position="229"/>
        <end position="248"/>
    </location>
</feature>
<keyword evidence="12" id="KW-1185">Reference proteome</keyword>
<dbReference type="GO" id="GO:0005886">
    <property type="term" value="C:plasma membrane"/>
    <property type="evidence" value="ECO:0007669"/>
    <property type="project" value="UniProtKB-SubCell"/>
</dbReference>
<dbReference type="PRINTS" id="PR00237">
    <property type="entry name" value="GPCRRHODOPSN"/>
</dbReference>
<keyword evidence="7 9" id="KW-0472">Membrane</keyword>
<comment type="subcellular location">
    <subcellularLocation>
        <location evidence="1">Cell membrane</location>
        <topology evidence="1">Multi-pass membrane protein</topology>
    </subcellularLocation>
</comment>
<dbReference type="GO" id="GO:0004930">
    <property type="term" value="F:G protein-coupled receptor activity"/>
    <property type="evidence" value="ECO:0007669"/>
    <property type="project" value="InterPro"/>
</dbReference>
<dbReference type="PANTHER" id="PTHR26453">
    <property type="entry name" value="OLFACTORY RECEPTOR"/>
    <property type="match status" value="1"/>
</dbReference>
<accession>A0AAV3AEU7</accession>
<evidence type="ECO:0000256" key="8">
    <source>
        <dbReference type="ARBA" id="ARBA00023224"/>
    </source>
</evidence>
<dbReference type="AlphaFoldDB" id="A0AAV3AEU7"/>
<dbReference type="Pfam" id="PF00001">
    <property type="entry name" value="7tm_1"/>
    <property type="match status" value="1"/>
</dbReference>
<evidence type="ECO:0000313" key="11">
    <source>
        <dbReference type="EMBL" id="DBA20423.1"/>
    </source>
</evidence>
<evidence type="ECO:0000256" key="2">
    <source>
        <dbReference type="ARBA" id="ARBA00022475"/>
    </source>
</evidence>
<organism evidence="11 12">
    <name type="scientific">Pyxicephalus adspersus</name>
    <name type="common">African bullfrog</name>
    <dbReference type="NCBI Taxonomy" id="30357"/>
    <lineage>
        <taxon>Eukaryota</taxon>
        <taxon>Metazoa</taxon>
        <taxon>Chordata</taxon>
        <taxon>Craniata</taxon>
        <taxon>Vertebrata</taxon>
        <taxon>Euteleostomi</taxon>
        <taxon>Amphibia</taxon>
        <taxon>Batrachia</taxon>
        <taxon>Anura</taxon>
        <taxon>Neobatrachia</taxon>
        <taxon>Ranoidea</taxon>
        <taxon>Pyxicephalidae</taxon>
        <taxon>Pyxicephalinae</taxon>
        <taxon>Pyxicephalus</taxon>
    </lineage>
</organism>
<dbReference type="EMBL" id="DYDO01000007">
    <property type="protein sequence ID" value="DBA20423.1"/>
    <property type="molecule type" value="Genomic_DNA"/>
</dbReference>
<keyword evidence="4 9" id="KW-0812">Transmembrane</keyword>
<feature type="transmembrane region" description="Helical" evidence="9">
    <location>
        <begin position="157"/>
        <end position="180"/>
    </location>
</feature>
<keyword evidence="2" id="KW-1003">Cell membrane</keyword>
<gene>
    <name evidence="11" type="ORF">GDO54_017209</name>
</gene>
<feature type="transmembrane region" description="Helical" evidence="9">
    <location>
        <begin position="23"/>
        <end position="50"/>
    </location>
</feature>
<feature type="transmembrane region" description="Helical" evidence="9">
    <location>
        <begin position="98"/>
        <end position="120"/>
    </location>
</feature>
<evidence type="ECO:0000256" key="9">
    <source>
        <dbReference type="SAM" id="Phobius"/>
    </source>
</evidence>
<evidence type="ECO:0000313" key="12">
    <source>
        <dbReference type="Proteomes" id="UP001181693"/>
    </source>
</evidence>
<dbReference type="SUPFAM" id="SSF81321">
    <property type="entry name" value="Family A G protein-coupled receptor-like"/>
    <property type="match status" value="1"/>
</dbReference>
<name>A0AAV3AEU7_PYXAD</name>
<protein>
    <recommendedName>
        <fullName evidence="10">G-protein coupled receptors family 1 profile domain-containing protein</fullName>
    </recommendedName>
</protein>
<feature type="transmembrane region" description="Helical" evidence="9">
    <location>
        <begin position="132"/>
        <end position="151"/>
    </location>
</feature>
<evidence type="ECO:0000256" key="5">
    <source>
        <dbReference type="ARBA" id="ARBA00022725"/>
    </source>
</evidence>
<evidence type="ECO:0000256" key="1">
    <source>
        <dbReference type="ARBA" id="ARBA00004651"/>
    </source>
</evidence>
<keyword evidence="3" id="KW-0716">Sensory transduction</keyword>
<evidence type="ECO:0000256" key="6">
    <source>
        <dbReference type="ARBA" id="ARBA00022989"/>
    </source>
</evidence>
<dbReference type="Pfam" id="PF13853">
    <property type="entry name" value="7tm_4"/>
    <property type="match status" value="1"/>
</dbReference>
<dbReference type="Gene3D" id="1.20.1070.10">
    <property type="entry name" value="Rhodopsin 7-helix transmembrane proteins"/>
    <property type="match status" value="2"/>
</dbReference>
<keyword evidence="6 9" id="KW-1133">Transmembrane helix</keyword>
<dbReference type="InterPro" id="IPR000276">
    <property type="entry name" value="GPCR_Rhodpsn"/>
</dbReference>
<dbReference type="GO" id="GO:0004984">
    <property type="term" value="F:olfactory receptor activity"/>
    <property type="evidence" value="ECO:0007669"/>
    <property type="project" value="InterPro"/>
</dbReference>
<evidence type="ECO:0000259" key="10">
    <source>
        <dbReference type="PROSITE" id="PS50262"/>
    </source>
</evidence>
<evidence type="ECO:0000256" key="4">
    <source>
        <dbReference type="ARBA" id="ARBA00022692"/>
    </source>
</evidence>
<feature type="transmembrane region" description="Helical" evidence="9">
    <location>
        <begin position="201"/>
        <end position="217"/>
    </location>
</feature>
<dbReference type="PROSITE" id="PS50262">
    <property type="entry name" value="G_PROTEIN_RECEP_F1_2"/>
    <property type="match status" value="1"/>
</dbReference>
<dbReference type="InterPro" id="IPR017452">
    <property type="entry name" value="GPCR_Rhodpsn_7TM"/>
</dbReference>
<dbReference type="InterPro" id="IPR000725">
    <property type="entry name" value="Olfact_rcpt"/>
</dbReference>
<feature type="domain" description="G-protein coupled receptors family 1 profile" evidence="10">
    <location>
        <begin position="41"/>
        <end position="151"/>
    </location>
</feature>
<evidence type="ECO:0000256" key="7">
    <source>
        <dbReference type="ARBA" id="ARBA00023136"/>
    </source>
</evidence>
<dbReference type="Proteomes" id="UP001181693">
    <property type="component" value="Unassembled WGS sequence"/>
</dbReference>
<reference evidence="11" key="1">
    <citation type="thesis" date="2020" institute="ProQuest LLC" country="789 East Eisenhower Parkway, Ann Arbor, MI, USA">
        <title>Comparative Genomics and Chromosome Evolution.</title>
        <authorList>
            <person name="Mudd A.B."/>
        </authorList>
    </citation>
    <scope>NUCLEOTIDE SEQUENCE</scope>
    <source>
        <strain evidence="11">1538</strain>
        <tissue evidence="11">Blood</tissue>
    </source>
</reference>
<comment type="caution">
    <text evidence="11">The sequence shown here is derived from an EMBL/GenBank/DDBJ whole genome shotgun (WGS) entry which is preliminary data.</text>
</comment>
<feature type="transmembrane region" description="Helical" evidence="9">
    <location>
        <begin position="62"/>
        <end position="86"/>
    </location>
</feature>
<keyword evidence="5" id="KW-0552">Olfaction</keyword>
<evidence type="ECO:0000256" key="3">
    <source>
        <dbReference type="ARBA" id="ARBA00022606"/>
    </source>
</evidence>
<sequence length="262" mass="29717">MEPLENKTHDGFILLGFSDTPHLLLPLLFVFLAAYILCITGNNFITVIIVSQPQLYTPMYVVMGNLAFVDMSFTTTVIPSALYGLMSGDTCISTHGCFAQQFLFLASGNMNRFLLAVIAFDRYCAVCFPLRYLIIMDRTCICLVVISWVLAYSQMKAVFIEGPIAVFSPLFFILGSYLLIIRAVQSSQGRWKTFSTRSSHLTMVILFFSTTTFMYYRPSSLYSPTYDRVIGLVYRVSIPMLNPFIYSLRNKDVKAVVKKFLQ</sequence>
<proteinExistence type="predicted"/>
<keyword evidence="8" id="KW-0807">Transducer</keyword>